<dbReference type="GO" id="GO:0045892">
    <property type="term" value="P:negative regulation of DNA-templated transcription"/>
    <property type="evidence" value="ECO:0007669"/>
    <property type="project" value="InterPro"/>
</dbReference>
<dbReference type="GO" id="GO:0003677">
    <property type="term" value="F:DNA binding"/>
    <property type="evidence" value="ECO:0007669"/>
    <property type="project" value="UniProtKB-UniRule"/>
</dbReference>
<evidence type="ECO:0000256" key="4">
    <source>
        <dbReference type="PROSITE-ProRule" id="PRU00335"/>
    </source>
</evidence>
<dbReference type="InterPro" id="IPR004111">
    <property type="entry name" value="Repressor_TetR_C"/>
</dbReference>
<dbReference type="InterPro" id="IPR009057">
    <property type="entry name" value="Homeodomain-like_sf"/>
</dbReference>
<comment type="caution">
    <text evidence="6">The sequence shown here is derived from an EMBL/GenBank/DDBJ whole genome shotgun (WGS) entry which is preliminary data.</text>
</comment>
<dbReference type="SUPFAM" id="SSF48498">
    <property type="entry name" value="Tetracyclin repressor-like, C-terminal domain"/>
    <property type="match status" value="1"/>
</dbReference>
<feature type="domain" description="HTH tetR-type" evidence="5">
    <location>
        <begin position="21"/>
        <end position="81"/>
    </location>
</feature>
<keyword evidence="3" id="KW-0804">Transcription</keyword>
<dbReference type="Pfam" id="PF02909">
    <property type="entry name" value="TetR_C_1"/>
    <property type="match status" value="1"/>
</dbReference>
<evidence type="ECO:0000256" key="2">
    <source>
        <dbReference type="ARBA" id="ARBA00023125"/>
    </source>
</evidence>
<dbReference type="Gene3D" id="1.10.10.60">
    <property type="entry name" value="Homeodomain-like"/>
    <property type="match status" value="1"/>
</dbReference>
<dbReference type="SUPFAM" id="SSF46689">
    <property type="entry name" value="Homeodomain-like"/>
    <property type="match status" value="1"/>
</dbReference>
<reference evidence="6 7" key="1">
    <citation type="submission" date="2019-06" db="EMBL/GenBank/DDBJ databases">
        <title>Amycolatopsis alkalitolerans sp. nov., isolated from Gastrodia elata Blume.</title>
        <authorList>
            <person name="Narsing Rao M.P."/>
            <person name="Li W.J."/>
        </authorList>
    </citation>
    <scope>NUCLEOTIDE SEQUENCE [LARGE SCALE GENOMIC DNA]</scope>
    <source>
        <strain evidence="6 7">SYSUP0005</strain>
    </source>
</reference>
<dbReference type="InterPro" id="IPR001647">
    <property type="entry name" value="HTH_TetR"/>
</dbReference>
<name>A0A5C4M3H0_9PSEU</name>
<evidence type="ECO:0000256" key="1">
    <source>
        <dbReference type="ARBA" id="ARBA00023015"/>
    </source>
</evidence>
<dbReference type="RefSeq" id="WP_139097745.1">
    <property type="nucleotide sequence ID" value="NZ_VDFW01000014.1"/>
</dbReference>
<protein>
    <submittedName>
        <fullName evidence="6">TetR/AcrR family transcriptional regulator</fullName>
    </submittedName>
</protein>
<organism evidence="6 7">
    <name type="scientific">Amycolatopsis alkalitolerans</name>
    <dbReference type="NCBI Taxonomy" id="2547244"/>
    <lineage>
        <taxon>Bacteria</taxon>
        <taxon>Bacillati</taxon>
        <taxon>Actinomycetota</taxon>
        <taxon>Actinomycetes</taxon>
        <taxon>Pseudonocardiales</taxon>
        <taxon>Pseudonocardiaceae</taxon>
        <taxon>Amycolatopsis</taxon>
    </lineage>
</organism>
<evidence type="ECO:0000313" key="6">
    <source>
        <dbReference type="EMBL" id="TNC24534.1"/>
    </source>
</evidence>
<dbReference type="Proteomes" id="UP000305546">
    <property type="component" value="Unassembled WGS sequence"/>
</dbReference>
<keyword evidence="1" id="KW-0805">Transcription regulation</keyword>
<keyword evidence="7" id="KW-1185">Reference proteome</keyword>
<dbReference type="Gene3D" id="1.10.357.10">
    <property type="entry name" value="Tetracycline Repressor, domain 2"/>
    <property type="match status" value="1"/>
</dbReference>
<evidence type="ECO:0000313" key="7">
    <source>
        <dbReference type="Proteomes" id="UP000305546"/>
    </source>
</evidence>
<keyword evidence="2 4" id="KW-0238">DNA-binding</keyword>
<feature type="DNA-binding region" description="H-T-H motif" evidence="4">
    <location>
        <begin position="44"/>
        <end position="63"/>
    </location>
</feature>
<evidence type="ECO:0000256" key="3">
    <source>
        <dbReference type="ARBA" id="ARBA00023163"/>
    </source>
</evidence>
<gene>
    <name evidence="6" type="ORF">FG385_17100</name>
</gene>
<evidence type="ECO:0000259" key="5">
    <source>
        <dbReference type="PROSITE" id="PS50977"/>
    </source>
</evidence>
<dbReference type="OrthoDB" id="3173376at2"/>
<proteinExistence type="predicted"/>
<sequence length="238" mass="26097">MANSAAVPGRPRSRDAAGLPAVTPDGIVAAALELTACHGLDNWTLRQLAAAVQAYPAVVYHHVGDREAVVSAVVNRVIGMFPLPPEDLHWREWFRRLAIELRTVLTRYPGVARRISVHGVTVWAAAPSIDRGVRLLQAAGFGDESPDIYQFLSNVICNFISVEDEQTRLTEVRARNLTAWGSHRDDTTMPGLAALSASVHAVASDPVRRDSYFADVFDYSVDRCLDGAEARLEVIRRT</sequence>
<dbReference type="InterPro" id="IPR036271">
    <property type="entry name" value="Tet_transcr_reg_TetR-rel_C_sf"/>
</dbReference>
<dbReference type="PROSITE" id="PS50977">
    <property type="entry name" value="HTH_TETR_2"/>
    <property type="match status" value="1"/>
</dbReference>
<accession>A0A5C4M3H0</accession>
<dbReference type="EMBL" id="VDFW01000014">
    <property type="protein sequence ID" value="TNC24534.1"/>
    <property type="molecule type" value="Genomic_DNA"/>
</dbReference>
<dbReference type="Pfam" id="PF00440">
    <property type="entry name" value="TetR_N"/>
    <property type="match status" value="1"/>
</dbReference>
<dbReference type="AlphaFoldDB" id="A0A5C4M3H0"/>